<evidence type="ECO:0000256" key="3">
    <source>
        <dbReference type="ARBA" id="ARBA00022832"/>
    </source>
</evidence>
<keyword evidence="3" id="KW-0276">Fatty acid metabolism</keyword>
<evidence type="ECO:0000256" key="1">
    <source>
        <dbReference type="ARBA" id="ARBA00006432"/>
    </source>
</evidence>
<dbReference type="OrthoDB" id="10253115at2759"/>
<keyword evidence="6" id="KW-1185">Reference proteome</keyword>
<keyword evidence="2" id="KW-0436">Ligase</keyword>
<accession>A0A9Q1QYX0</accession>
<evidence type="ECO:0000256" key="2">
    <source>
        <dbReference type="ARBA" id="ARBA00022598"/>
    </source>
</evidence>
<evidence type="ECO:0008006" key="7">
    <source>
        <dbReference type="Google" id="ProtNLM"/>
    </source>
</evidence>
<proteinExistence type="inferred from homology"/>
<dbReference type="SUPFAM" id="SSF56801">
    <property type="entry name" value="Acetyl-CoA synthetase-like"/>
    <property type="match status" value="1"/>
</dbReference>
<dbReference type="PANTHER" id="PTHR43859">
    <property type="entry name" value="ACYL-ACTIVATING ENZYME"/>
    <property type="match status" value="1"/>
</dbReference>
<evidence type="ECO:0000313" key="5">
    <source>
        <dbReference type="EMBL" id="KAJ8533536.1"/>
    </source>
</evidence>
<gene>
    <name evidence="5" type="ORF">K7X08_006860</name>
</gene>
<sequence length="207" mass="23290">MLSVLLKHSKAKIIFVDYQFLDAAKGALEILLKERIKLPHLVLIHDRNKQRYSFHNRTLILADLEYESFLAIERSNFKIVWPSDERDAIALNYTSAQGGTNVCLRNVTAAAIFTSLVEHQKPEWSSLSLDEQAKIKARQGLHHIGMEEADVKDPGSMKSISPDAKTMGEVMFIGNTVMNGYLKDLKATEDAFKRGWFRTGDLAGEAP</sequence>
<keyword evidence="4" id="KW-0443">Lipid metabolism</keyword>
<dbReference type="Proteomes" id="UP001152561">
    <property type="component" value="Unassembled WGS sequence"/>
</dbReference>
<dbReference type="Gene3D" id="2.30.38.10">
    <property type="entry name" value="Luciferase, Domain 3"/>
    <property type="match status" value="1"/>
</dbReference>
<dbReference type="GO" id="GO:0006631">
    <property type="term" value="P:fatty acid metabolic process"/>
    <property type="evidence" value="ECO:0007669"/>
    <property type="project" value="UniProtKB-KW"/>
</dbReference>
<dbReference type="AlphaFoldDB" id="A0A9Q1QYX0"/>
<protein>
    <recommendedName>
        <fullName evidence="7">AMP-dependent synthetase/ligase domain-containing protein</fullName>
    </recommendedName>
</protein>
<dbReference type="EMBL" id="JAJAGQ010000019">
    <property type="protein sequence ID" value="KAJ8533536.1"/>
    <property type="molecule type" value="Genomic_DNA"/>
</dbReference>
<name>A0A9Q1QYX0_9SOLA</name>
<reference evidence="6" key="1">
    <citation type="journal article" date="2023" name="Proc. Natl. Acad. Sci. U.S.A.">
        <title>Genomic and structural basis for evolution of tropane alkaloid biosynthesis.</title>
        <authorList>
            <person name="Wanga Y.-J."/>
            <person name="Taina T."/>
            <person name="Yua J.-Y."/>
            <person name="Lia J."/>
            <person name="Xua B."/>
            <person name="Chenc J."/>
            <person name="D'Auriad J.C."/>
            <person name="Huanga J.-P."/>
            <person name="Huanga S.-X."/>
        </authorList>
    </citation>
    <scope>NUCLEOTIDE SEQUENCE [LARGE SCALE GENOMIC DNA]</scope>
    <source>
        <strain evidence="6">cv. KIB-2019</strain>
    </source>
</reference>
<evidence type="ECO:0000313" key="6">
    <source>
        <dbReference type="Proteomes" id="UP001152561"/>
    </source>
</evidence>
<organism evidence="5 6">
    <name type="scientific">Anisodus acutangulus</name>
    <dbReference type="NCBI Taxonomy" id="402998"/>
    <lineage>
        <taxon>Eukaryota</taxon>
        <taxon>Viridiplantae</taxon>
        <taxon>Streptophyta</taxon>
        <taxon>Embryophyta</taxon>
        <taxon>Tracheophyta</taxon>
        <taxon>Spermatophyta</taxon>
        <taxon>Magnoliopsida</taxon>
        <taxon>eudicotyledons</taxon>
        <taxon>Gunneridae</taxon>
        <taxon>Pentapetalae</taxon>
        <taxon>asterids</taxon>
        <taxon>lamiids</taxon>
        <taxon>Solanales</taxon>
        <taxon>Solanaceae</taxon>
        <taxon>Solanoideae</taxon>
        <taxon>Hyoscyameae</taxon>
        <taxon>Anisodus</taxon>
    </lineage>
</organism>
<dbReference type="PANTHER" id="PTHR43859:SF4">
    <property type="entry name" value="BUTANOATE--COA LIGASE AAE1-RELATED"/>
    <property type="match status" value="1"/>
</dbReference>
<evidence type="ECO:0000256" key="4">
    <source>
        <dbReference type="ARBA" id="ARBA00023098"/>
    </source>
</evidence>
<dbReference type="GO" id="GO:0016874">
    <property type="term" value="F:ligase activity"/>
    <property type="evidence" value="ECO:0007669"/>
    <property type="project" value="UniProtKB-KW"/>
</dbReference>
<comment type="similarity">
    <text evidence="1">Belongs to the ATP-dependent AMP-binding enzyme family.</text>
</comment>
<comment type="caution">
    <text evidence="5">The sequence shown here is derived from an EMBL/GenBank/DDBJ whole genome shotgun (WGS) entry which is preliminary data.</text>
</comment>